<keyword evidence="4" id="KW-1185">Reference proteome</keyword>
<protein>
    <recommendedName>
        <fullName evidence="2">Prolow-density lipoprotein receptor-related protein 1-like beta-propeller domain-containing protein</fullName>
    </recommendedName>
</protein>
<dbReference type="AlphaFoldDB" id="A0A939D6K1"/>
<dbReference type="Pfam" id="PF16472">
    <property type="entry name" value="DUF5050"/>
    <property type="match status" value="1"/>
</dbReference>
<evidence type="ECO:0000259" key="2">
    <source>
        <dbReference type="Pfam" id="PF16472"/>
    </source>
</evidence>
<evidence type="ECO:0000313" key="3">
    <source>
        <dbReference type="EMBL" id="MBN7771995.1"/>
    </source>
</evidence>
<comment type="caution">
    <text evidence="3">The sequence shown here is derived from an EMBL/GenBank/DDBJ whole genome shotgun (WGS) entry which is preliminary data.</text>
</comment>
<accession>A0A939D6K1</accession>
<dbReference type="RefSeq" id="WP_206580774.1">
    <property type="nucleotide sequence ID" value="NZ_JAFJZZ010000001.1"/>
</dbReference>
<name>A0A939D6K1_CLOAM</name>
<proteinExistence type="predicted"/>
<feature type="signal peptide" evidence="1">
    <location>
        <begin position="1"/>
        <end position="22"/>
    </location>
</feature>
<gene>
    <name evidence="3" type="ORF">JYB65_01280</name>
</gene>
<keyword evidence="1" id="KW-0732">Signal</keyword>
<dbReference type="InterPro" id="IPR032485">
    <property type="entry name" value="LRP1-like_beta_prop"/>
</dbReference>
<feature type="chain" id="PRO_5039556655" description="Prolow-density lipoprotein receptor-related protein 1-like beta-propeller domain-containing protein" evidence="1">
    <location>
        <begin position="23"/>
        <end position="545"/>
    </location>
</feature>
<dbReference type="EMBL" id="JAFJZZ010000001">
    <property type="protein sequence ID" value="MBN7771995.1"/>
    <property type="molecule type" value="Genomic_DNA"/>
</dbReference>
<reference evidence="3" key="1">
    <citation type="submission" date="2021-02" db="EMBL/GenBank/DDBJ databases">
        <title>Abyssanaerobacter marinus gen.nov., sp., nov, anaerobic bacterium isolated from the Onnuri vent field of Indian Ocean and suggestion of Mogibacteriaceae fam. nov., and proposal of reclassification of ambiguous this family's genus member.</title>
        <authorList>
            <person name="Kim Y.J."/>
            <person name="Yang J.-A."/>
        </authorList>
    </citation>
    <scope>NUCLEOTIDE SEQUENCE</scope>
    <source>
        <strain evidence="3">DSM 2634</strain>
    </source>
</reference>
<evidence type="ECO:0000256" key="1">
    <source>
        <dbReference type="SAM" id="SignalP"/>
    </source>
</evidence>
<dbReference type="SUPFAM" id="SSF69304">
    <property type="entry name" value="Tricorn protease N-terminal domain"/>
    <property type="match status" value="1"/>
</dbReference>
<feature type="domain" description="Prolow-density lipoprotein receptor-related protein 1-like beta-propeller" evidence="2">
    <location>
        <begin position="373"/>
        <end position="537"/>
    </location>
</feature>
<evidence type="ECO:0000313" key="4">
    <source>
        <dbReference type="Proteomes" id="UP000664545"/>
    </source>
</evidence>
<dbReference type="Proteomes" id="UP000664545">
    <property type="component" value="Unassembled WGS sequence"/>
</dbReference>
<sequence>MRRKLMIFIALFILVGSHSIFAFGAQKTNAVAVSLPNFNVTMNGEVVNNDYSKYPLIVYKNITYFPMTYSDCRFLGIESTWKGNTQGLTIEKTGVTAAYQLYKSSAKNSKNYTATIPTFPVKVNGKIIDNSKEEFPLLSFRDITYFPMTWKYGAEAFGWDYSFDNKKGLVIHSDNIKLSQISLPTSRPVQGEYAPYPGKRSNCVLPVGDYVYYDDTKGAIIQAPLSAPSKGKKVYQLNVWSYGDGTTYDDHSLYLENGEPFLFFHSGGAVMGSDHKHKLKADGSTQEIQSSYWQTTLIGDTLFYYWTGPTPGPGNLRMQEGSSEDIQLGDSGYWYYSLCKVYGLPELTRIGDELYVRAAKVLSGTSLDANIKLDDIAIYKVNIKTKETARVSTQYAQGAQISDDFLYYFNSENFYRISLKDGTEERLGAATGISNSDSNGLFAVAGEKIYWTNAATGELHMLGKTESLNPGAKVDSMGIFGDKEEYFVCTFEETQASKYRLMVFDQSGKVVFKTSDKTFCNNISIKGNQIMFYNNTTETICKGNW</sequence>
<organism evidence="3 4">
    <name type="scientific">Clostridium aminobutyricum</name>
    <dbReference type="NCBI Taxonomy" id="33953"/>
    <lineage>
        <taxon>Bacteria</taxon>
        <taxon>Bacillati</taxon>
        <taxon>Bacillota</taxon>
        <taxon>Clostridia</taxon>
        <taxon>Eubacteriales</taxon>
        <taxon>Clostridiaceae</taxon>
        <taxon>Clostridium</taxon>
    </lineage>
</organism>